<dbReference type="Pfam" id="PF13714">
    <property type="entry name" value="PEP_mutase"/>
    <property type="match status" value="1"/>
</dbReference>
<dbReference type="RefSeq" id="WP_067591251.1">
    <property type="nucleotide sequence ID" value="NZ_JABMCZ010000001.1"/>
</dbReference>
<gene>
    <name evidence="1" type="ORF">AWN90_33915</name>
</gene>
<dbReference type="GO" id="GO:0003824">
    <property type="term" value="F:catalytic activity"/>
    <property type="evidence" value="ECO:0007669"/>
    <property type="project" value="InterPro"/>
</dbReference>
<proteinExistence type="predicted"/>
<dbReference type="SUPFAM" id="SSF51621">
    <property type="entry name" value="Phosphoenolpyruvate/pyruvate domain"/>
    <property type="match status" value="1"/>
</dbReference>
<dbReference type="InterPro" id="IPR039556">
    <property type="entry name" value="ICL/PEPM"/>
</dbReference>
<dbReference type="Gene3D" id="3.20.20.60">
    <property type="entry name" value="Phosphoenolpyruvate-binding domains"/>
    <property type="match status" value="1"/>
</dbReference>
<evidence type="ECO:0000313" key="2">
    <source>
        <dbReference type="Proteomes" id="UP000076512"/>
    </source>
</evidence>
<dbReference type="STRING" id="455432.AWN90_33915"/>
<dbReference type="CDD" id="cd00377">
    <property type="entry name" value="ICL_PEPM"/>
    <property type="match status" value="1"/>
</dbReference>
<dbReference type="EMBL" id="LWGR01000007">
    <property type="protein sequence ID" value="KZM73596.1"/>
    <property type="molecule type" value="Genomic_DNA"/>
</dbReference>
<dbReference type="PANTHER" id="PTHR42905:SF16">
    <property type="entry name" value="CARBOXYPHOSPHONOENOLPYRUVATE PHOSPHONOMUTASE-LIKE PROTEIN (AFU_ORTHOLOGUE AFUA_5G07230)"/>
    <property type="match status" value="1"/>
</dbReference>
<dbReference type="AlphaFoldDB" id="A0A164MRI8"/>
<reference evidence="1 2" key="1">
    <citation type="submission" date="2016-04" db="EMBL/GenBank/DDBJ databases">
        <authorList>
            <person name="Evans L.H."/>
            <person name="Alamgir A."/>
            <person name="Owens N."/>
            <person name="Weber N.D."/>
            <person name="Virtaneva K."/>
            <person name="Barbian K."/>
            <person name="Babar A."/>
            <person name="Rosenke K."/>
        </authorList>
    </citation>
    <scope>NUCLEOTIDE SEQUENCE [LARGE SCALE GENOMIC DNA]</scope>
    <source>
        <strain evidence="1 2">IFM 0406</strain>
    </source>
</reference>
<dbReference type="PANTHER" id="PTHR42905">
    <property type="entry name" value="PHOSPHOENOLPYRUVATE CARBOXYLASE"/>
    <property type="match status" value="1"/>
</dbReference>
<dbReference type="Proteomes" id="UP000076512">
    <property type="component" value="Unassembled WGS sequence"/>
</dbReference>
<sequence>MTATDLFRSLHHGDRPLVLPNAWDFASAAALVAAGFPAIGTTSLGVSAAAGLADAAGLARDVTLAVARLLVRLPVPVTVDIEAGFGADARAVAEVAATLADIGVAGINLEDGRSGNTLHDPAAQAELITAVKERAPDLFVNARVDTYWLDVDHASTLDRMRAYRKAGADGIFVPGVRDPERIREVVAAVPLPVNMLYLPGGPSVAEYAALGVRRISTGGLPFRAALAAAVDTARAVRDGGSLPPGIPSYADVQALVTDS</sequence>
<evidence type="ECO:0000313" key="1">
    <source>
        <dbReference type="EMBL" id="KZM73596.1"/>
    </source>
</evidence>
<organism evidence="1 2">
    <name type="scientific">Nocardia terpenica</name>
    <dbReference type="NCBI Taxonomy" id="455432"/>
    <lineage>
        <taxon>Bacteria</taxon>
        <taxon>Bacillati</taxon>
        <taxon>Actinomycetota</taxon>
        <taxon>Actinomycetes</taxon>
        <taxon>Mycobacteriales</taxon>
        <taxon>Nocardiaceae</taxon>
        <taxon>Nocardia</taxon>
    </lineage>
</organism>
<protein>
    <submittedName>
        <fullName evidence="1">Phosphonomutase</fullName>
    </submittedName>
</protein>
<dbReference type="InterPro" id="IPR015813">
    <property type="entry name" value="Pyrv/PenolPyrv_kinase-like_dom"/>
</dbReference>
<comment type="caution">
    <text evidence="1">The sequence shown here is derived from an EMBL/GenBank/DDBJ whole genome shotgun (WGS) entry which is preliminary data.</text>
</comment>
<name>A0A164MRI8_9NOCA</name>
<dbReference type="InterPro" id="IPR040442">
    <property type="entry name" value="Pyrv_kinase-like_dom_sf"/>
</dbReference>
<keyword evidence="2" id="KW-1185">Reference proteome</keyword>
<accession>A0A164MRI8</accession>